<dbReference type="OrthoDB" id="9808281at2"/>
<dbReference type="EMBL" id="BGOW01000047">
    <property type="protein sequence ID" value="GCB02306.1"/>
    <property type="molecule type" value="Genomic_DNA"/>
</dbReference>
<gene>
    <name evidence="5" type="ORF">SFMTTN_3414</name>
</gene>
<sequence>MTTDSTTLLAHFGLTPETLPKLADGAEYVVVPLPQDVPAESLDTSERQRATAYGNRVAAQQFTASRVLLRAVLSHYLGCTPATIAYAQQNQGKPTLAAPHAGQLHFNLSRRNGWCAIALCRNHPVGVDIEQVRELMGMEDAAAVYFSANDCMVLNQLGGTAKQRRFFELWTALEASCKRLGLRLAEAETMSGNQSLRVSHHYLETGWLIAIAV</sequence>
<comment type="caution">
    <text evidence="5">The sequence shown here is derived from an EMBL/GenBank/DDBJ whole genome shotgun (WGS) entry which is preliminary data.</text>
</comment>
<evidence type="ECO:0000256" key="1">
    <source>
        <dbReference type="ARBA" id="ARBA00010990"/>
    </source>
</evidence>
<dbReference type="RefSeq" id="WP_124706335.1">
    <property type="nucleotide sequence ID" value="NZ_BGOW01000047.1"/>
</dbReference>
<dbReference type="GO" id="GO:0019878">
    <property type="term" value="P:lysine biosynthetic process via aminoadipic acid"/>
    <property type="evidence" value="ECO:0007669"/>
    <property type="project" value="TreeGrafter"/>
</dbReference>
<dbReference type="InterPro" id="IPR050559">
    <property type="entry name" value="P-Pant_transferase_sf"/>
</dbReference>
<dbReference type="Pfam" id="PF01648">
    <property type="entry name" value="ACPS"/>
    <property type="match status" value="1"/>
</dbReference>
<keyword evidence="6" id="KW-1185">Reference proteome</keyword>
<accession>A0A401K0L4</accession>
<dbReference type="GO" id="GO:0008897">
    <property type="term" value="F:holo-[acyl-carrier-protein] synthase activity"/>
    <property type="evidence" value="ECO:0007669"/>
    <property type="project" value="InterPro"/>
</dbReference>
<evidence type="ECO:0000259" key="4">
    <source>
        <dbReference type="Pfam" id="PF22624"/>
    </source>
</evidence>
<dbReference type="GO" id="GO:0005829">
    <property type="term" value="C:cytosol"/>
    <property type="evidence" value="ECO:0007669"/>
    <property type="project" value="TreeGrafter"/>
</dbReference>
<dbReference type="Pfam" id="PF22624">
    <property type="entry name" value="AASDHPPT_N"/>
    <property type="match status" value="1"/>
</dbReference>
<name>A0A401K0L4_9PROT</name>
<protein>
    <submittedName>
        <fullName evidence="5">4'-phosphopantetheinyl transferase</fullName>
    </submittedName>
</protein>
<reference evidence="5 6" key="1">
    <citation type="journal article" date="2019" name="Front. Microbiol.">
        <title>Genomes of Neutrophilic Sulfur-Oxidizing Chemolithoautotrophs Representing 9 Proteobacterial Species From 8 Genera.</title>
        <authorList>
            <person name="Watanabe T."/>
            <person name="Kojima H."/>
            <person name="Umezawa K."/>
            <person name="Hori C."/>
            <person name="Takasuka T.E."/>
            <person name="Kato Y."/>
            <person name="Fukui M."/>
        </authorList>
    </citation>
    <scope>NUCLEOTIDE SEQUENCE [LARGE SCALE GENOMIC DNA]</scope>
    <source>
        <strain evidence="5 6">TTN</strain>
    </source>
</reference>
<dbReference type="GO" id="GO:0000287">
    <property type="term" value="F:magnesium ion binding"/>
    <property type="evidence" value="ECO:0007669"/>
    <property type="project" value="InterPro"/>
</dbReference>
<proteinExistence type="inferred from homology"/>
<dbReference type="PANTHER" id="PTHR12215">
    <property type="entry name" value="PHOSPHOPANTETHEINE TRANSFERASE"/>
    <property type="match status" value="1"/>
</dbReference>
<evidence type="ECO:0000259" key="3">
    <source>
        <dbReference type="Pfam" id="PF01648"/>
    </source>
</evidence>
<dbReference type="Gene3D" id="3.90.470.20">
    <property type="entry name" value="4'-phosphopantetheinyl transferase domain"/>
    <property type="match status" value="1"/>
</dbReference>
<dbReference type="Proteomes" id="UP000286806">
    <property type="component" value="Unassembled WGS sequence"/>
</dbReference>
<dbReference type="PANTHER" id="PTHR12215:SF10">
    <property type="entry name" value="L-AMINOADIPATE-SEMIALDEHYDE DEHYDROGENASE-PHOSPHOPANTETHEINYL TRANSFERASE"/>
    <property type="match status" value="1"/>
</dbReference>
<feature type="domain" description="4'-phosphopantetheinyl transferase" evidence="3">
    <location>
        <begin position="124"/>
        <end position="199"/>
    </location>
</feature>
<feature type="domain" description="4'-phosphopantetheinyl transferase N-terminal" evidence="4">
    <location>
        <begin position="40"/>
        <end position="118"/>
    </location>
</feature>
<dbReference type="InterPro" id="IPR037143">
    <property type="entry name" value="4-PPantetheinyl_Trfase_dom_sf"/>
</dbReference>
<organism evidence="5 6">
    <name type="scientific">Sulfuriferula multivorans</name>
    <dbReference type="NCBI Taxonomy" id="1559896"/>
    <lineage>
        <taxon>Bacteria</taxon>
        <taxon>Pseudomonadati</taxon>
        <taxon>Pseudomonadota</taxon>
        <taxon>Betaproteobacteria</taxon>
        <taxon>Nitrosomonadales</taxon>
        <taxon>Sulfuricellaceae</taxon>
        <taxon>Sulfuriferula</taxon>
    </lineage>
</organism>
<evidence type="ECO:0000313" key="5">
    <source>
        <dbReference type="EMBL" id="GCB02306.1"/>
    </source>
</evidence>
<dbReference type="InterPro" id="IPR055066">
    <property type="entry name" value="AASDHPPT_N"/>
</dbReference>
<keyword evidence="2 5" id="KW-0808">Transferase</keyword>
<dbReference type="SUPFAM" id="SSF56214">
    <property type="entry name" value="4'-phosphopantetheinyl transferase"/>
    <property type="match status" value="2"/>
</dbReference>
<evidence type="ECO:0000313" key="6">
    <source>
        <dbReference type="Proteomes" id="UP000286806"/>
    </source>
</evidence>
<dbReference type="AlphaFoldDB" id="A0A401K0L4"/>
<evidence type="ECO:0000256" key="2">
    <source>
        <dbReference type="ARBA" id="ARBA00022679"/>
    </source>
</evidence>
<comment type="similarity">
    <text evidence="1">Belongs to the P-Pant transferase superfamily. Gsp/Sfp/HetI/AcpT family.</text>
</comment>
<dbReference type="InterPro" id="IPR008278">
    <property type="entry name" value="4-PPantetheinyl_Trfase_dom"/>
</dbReference>